<dbReference type="RefSeq" id="WP_023161446.1">
    <property type="nucleotide sequence ID" value="NC_022588.1"/>
</dbReference>
<feature type="modified residue" description="N6-(pyridoxal phosphate)lysine" evidence="10 11">
    <location>
        <position position="229"/>
    </location>
</feature>
<comment type="caution">
    <text evidence="10">Lacks conserved residue(s) required for the propagation of feature annotation.</text>
</comment>
<keyword evidence="13" id="KW-0489">Methyltransferase</keyword>
<dbReference type="UniPathway" id="UPA00193"/>
<dbReference type="PIRSF" id="PIRSF000412">
    <property type="entry name" value="SHMT"/>
    <property type="match status" value="1"/>
</dbReference>
<dbReference type="PROSITE" id="PS00096">
    <property type="entry name" value="SHMT"/>
    <property type="match status" value="1"/>
</dbReference>
<dbReference type="PANTHER" id="PTHR11680:SF35">
    <property type="entry name" value="SERINE HYDROXYMETHYLTRANSFERASE 1"/>
    <property type="match status" value="1"/>
</dbReference>
<feature type="binding site" evidence="10">
    <location>
        <position position="120"/>
    </location>
    <ligand>
        <name>(6S)-5,6,7,8-tetrahydrofolate</name>
        <dbReference type="ChEBI" id="CHEBI:57453"/>
    </ligand>
</feature>
<dbReference type="InterPro" id="IPR049943">
    <property type="entry name" value="Ser_HO-MeTrfase-like"/>
</dbReference>
<feature type="domain" description="Serine hydroxymethyltransferase-like" evidence="12">
    <location>
        <begin position="8"/>
        <end position="386"/>
    </location>
</feature>
<feature type="binding site" evidence="10">
    <location>
        <begin position="124"/>
        <end position="126"/>
    </location>
    <ligand>
        <name>(6S)-5,6,7,8-tetrahydrofolate</name>
        <dbReference type="ChEBI" id="CHEBI:57453"/>
    </ligand>
</feature>
<dbReference type="HAMAP" id="MF_00051">
    <property type="entry name" value="SHMT"/>
    <property type="match status" value="1"/>
</dbReference>
<dbReference type="GO" id="GO:0004372">
    <property type="term" value="F:glycine hydroxymethyltransferase activity"/>
    <property type="evidence" value="ECO:0007669"/>
    <property type="project" value="UniProtKB-UniRule"/>
</dbReference>
<dbReference type="STRING" id="69896.S284_03240"/>
<dbReference type="NCBIfam" id="NF000586">
    <property type="entry name" value="PRK00011.1"/>
    <property type="match status" value="1"/>
</dbReference>
<dbReference type="Gene3D" id="3.90.1150.10">
    <property type="entry name" value="Aspartate Aminotransferase, domain 1"/>
    <property type="match status" value="1"/>
</dbReference>
<comment type="subcellular location">
    <subcellularLocation>
        <location evidence="2 10">Cytoplasm</location>
    </subcellularLocation>
</comment>
<dbReference type="InterPro" id="IPR015422">
    <property type="entry name" value="PyrdxlP-dep_Trfase_small"/>
</dbReference>
<comment type="similarity">
    <text evidence="3 10">Belongs to the SHMT family.</text>
</comment>
<dbReference type="InterPro" id="IPR039429">
    <property type="entry name" value="SHMT-like_dom"/>
</dbReference>
<feature type="binding site" evidence="10">
    <location>
        <position position="244"/>
    </location>
    <ligand>
        <name>(6S)-5,6,7,8-tetrahydrofolate</name>
        <dbReference type="ChEBI" id="CHEBI:57453"/>
    </ligand>
</feature>
<dbReference type="Proteomes" id="UP000283896">
    <property type="component" value="Unassembled WGS sequence"/>
</dbReference>
<dbReference type="AlphaFoldDB" id="A0A421NY24"/>
<comment type="catalytic activity">
    <reaction evidence="10">
        <text>(6R)-5,10-methylene-5,6,7,8-tetrahydrofolate + glycine + H2O = (6S)-5,6,7,8-tetrahydrofolate + L-serine</text>
        <dbReference type="Rhea" id="RHEA:15481"/>
        <dbReference type="ChEBI" id="CHEBI:15377"/>
        <dbReference type="ChEBI" id="CHEBI:15636"/>
        <dbReference type="ChEBI" id="CHEBI:33384"/>
        <dbReference type="ChEBI" id="CHEBI:57305"/>
        <dbReference type="ChEBI" id="CHEBI:57453"/>
        <dbReference type="EC" id="2.1.2.1"/>
    </reaction>
</comment>
<evidence type="ECO:0000256" key="11">
    <source>
        <dbReference type="PIRSR" id="PIRSR000412-50"/>
    </source>
</evidence>
<evidence type="ECO:0000256" key="10">
    <source>
        <dbReference type="HAMAP-Rule" id="MF_00051"/>
    </source>
</evidence>
<dbReference type="GO" id="GO:0019264">
    <property type="term" value="P:glycine biosynthetic process from serine"/>
    <property type="evidence" value="ECO:0007669"/>
    <property type="project" value="UniProtKB-UniRule"/>
</dbReference>
<gene>
    <name evidence="10 13" type="primary">glyA</name>
    <name evidence="13" type="ORF">PSSA1_v1c2470</name>
</gene>
<dbReference type="PANTHER" id="PTHR11680">
    <property type="entry name" value="SERINE HYDROXYMETHYLTRANSFERASE"/>
    <property type="match status" value="1"/>
</dbReference>
<evidence type="ECO:0000256" key="9">
    <source>
        <dbReference type="ARBA" id="ARBA00054606"/>
    </source>
</evidence>
<dbReference type="GO" id="GO:0008168">
    <property type="term" value="F:methyltransferase activity"/>
    <property type="evidence" value="ECO:0007669"/>
    <property type="project" value="UniProtKB-KW"/>
</dbReference>
<evidence type="ECO:0000313" key="14">
    <source>
        <dbReference type="Proteomes" id="UP000283896"/>
    </source>
</evidence>
<dbReference type="KEGG" id="psol:S284_03240"/>
<evidence type="ECO:0000256" key="5">
    <source>
        <dbReference type="ARBA" id="ARBA00022490"/>
    </source>
</evidence>
<dbReference type="FunFam" id="3.40.640.10:FF:000001">
    <property type="entry name" value="Serine hydroxymethyltransferase"/>
    <property type="match status" value="1"/>
</dbReference>
<dbReference type="Gene3D" id="3.40.640.10">
    <property type="entry name" value="Type I PLP-dependent aspartate aminotransferase-like (Major domain)"/>
    <property type="match status" value="1"/>
</dbReference>
<comment type="pathway">
    <text evidence="10">Amino-acid biosynthesis; glycine biosynthesis; glycine from L-serine: step 1/1.</text>
</comment>
<dbReference type="EMBL" id="MPBG01000003">
    <property type="protein sequence ID" value="RMI88820.1"/>
    <property type="molecule type" value="Genomic_DNA"/>
</dbReference>
<dbReference type="GO" id="GO:0005829">
    <property type="term" value="C:cytosol"/>
    <property type="evidence" value="ECO:0007669"/>
    <property type="project" value="TreeGrafter"/>
</dbReference>
<dbReference type="InterPro" id="IPR019798">
    <property type="entry name" value="Ser_HO-MeTrfase_PLP_BS"/>
</dbReference>
<comment type="caution">
    <text evidence="13">The sequence shown here is derived from an EMBL/GenBank/DDBJ whole genome shotgun (WGS) entry which is preliminary data.</text>
</comment>
<dbReference type="InterPro" id="IPR015424">
    <property type="entry name" value="PyrdxlP-dep_Trfase"/>
</dbReference>
<organism evidence="13 14">
    <name type="scientific">Candidatus Phytoplasma solani</name>
    <dbReference type="NCBI Taxonomy" id="69896"/>
    <lineage>
        <taxon>Bacteria</taxon>
        <taxon>Bacillati</taxon>
        <taxon>Mycoplasmatota</taxon>
        <taxon>Mollicutes</taxon>
        <taxon>Acholeplasmatales</taxon>
        <taxon>Acholeplasmataceae</taxon>
        <taxon>Candidatus Phytoplasma</taxon>
        <taxon>16SrXII (Stolbur group)</taxon>
    </lineage>
</organism>
<dbReference type="UniPathway" id="UPA00288">
    <property type="reaction ID" value="UER01023"/>
</dbReference>
<dbReference type="GO" id="GO:0035999">
    <property type="term" value="P:tetrahydrofolate interconversion"/>
    <property type="evidence" value="ECO:0007669"/>
    <property type="project" value="UniProtKB-UniRule"/>
</dbReference>
<dbReference type="SUPFAM" id="SSF53383">
    <property type="entry name" value="PLP-dependent transferases"/>
    <property type="match status" value="1"/>
</dbReference>
<protein>
    <recommendedName>
        <fullName evidence="10">Serine hydroxymethyltransferase</fullName>
        <shortName evidence="10">SHMT</shortName>
        <shortName evidence="10">Serine methylase</shortName>
        <ecNumber evidence="10">2.1.2.1</ecNumber>
    </recommendedName>
</protein>
<dbReference type="InterPro" id="IPR001085">
    <property type="entry name" value="Ser_HO-MeTrfase"/>
</dbReference>
<reference evidence="14" key="1">
    <citation type="submission" date="2016-11" db="EMBL/GenBank/DDBJ databases">
        <title>Genome sequence of Candidatus Phytoplasma solani strain SA-1.</title>
        <authorList>
            <person name="Haryono M."/>
            <person name="Samarzija I."/>
            <person name="Seruga Music M."/>
            <person name="Hogenhout S."/>
            <person name="Kuo C.-H."/>
        </authorList>
    </citation>
    <scope>NUCLEOTIDE SEQUENCE [LARGE SCALE GENOMIC DNA]</scope>
    <source>
        <strain evidence="14">SA-1</strain>
    </source>
</reference>
<evidence type="ECO:0000256" key="4">
    <source>
        <dbReference type="ARBA" id="ARBA00011738"/>
    </source>
</evidence>
<comment type="function">
    <text evidence="9">Catalyzes the reversible interconversion of serine and glycine with tetrahydrofolate (THF) serving as the one-carbon carrier. This reaction serves as the major source of one-carbon groups required for the biosynthesis of purines, thymidylate, methionine, and other important biomolecules. Also exhibits THF-independent aldolase activity toward beta-hydroxyamino acids, producing glycine and aldehydes, via a retro-aldol mechanism. Thus, is able to catalyze the cleavage of L-allo-threonine.</text>
</comment>
<keyword evidence="14" id="KW-1185">Reference proteome</keyword>
<keyword evidence="10" id="KW-0028">Amino-acid biosynthesis</keyword>
<evidence type="ECO:0000313" key="13">
    <source>
        <dbReference type="EMBL" id="RMI88820.1"/>
    </source>
</evidence>
<dbReference type="OrthoDB" id="9803846at2"/>
<evidence type="ECO:0000256" key="6">
    <source>
        <dbReference type="ARBA" id="ARBA00022563"/>
    </source>
</evidence>
<keyword evidence="6 10" id="KW-0554">One-carbon metabolism</keyword>
<comment type="pathway">
    <text evidence="10">One-carbon metabolism; tetrahydrofolate interconversion.</text>
</comment>
<evidence type="ECO:0000259" key="12">
    <source>
        <dbReference type="Pfam" id="PF00464"/>
    </source>
</evidence>
<keyword evidence="8 10" id="KW-0663">Pyridoxal phosphate</keyword>
<proteinExistence type="inferred from homology"/>
<evidence type="ECO:0000256" key="7">
    <source>
        <dbReference type="ARBA" id="ARBA00022679"/>
    </source>
</evidence>
<dbReference type="GO" id="GO:0030170">
    <property type="term" value="F:pyridoxal phosphate binding"/>
    <property type="evidence" value="ECO:0007669"/>
    <property type="project" value="UniProtKB-UniRule"/>
</dbReference>
<dbReference type="GO" id="GO:0032259">
    <property type="term" value="P:methylation"/>
    <property type="evidence" value="ECO:0007669"/>
    <property type="project" value="UniProtKB-KW"/>
</dbReference>
<dbReference type="InterPro" id="IPR015421">
    <property type="entry name" value="PyrdxlP-dep_Trfase_major"/>
</dbReference>
<name>A0A421NY24_9MOLU</name>
<dbReference type="Pfam" id="PF00464">
    <property type="entry name" value="SHMT"/>
    <property type="match status" value="1"/>
</dbReference>
<accession>A0A421NY24</accession>
<feature type="site" description="Plays an important role in substrate specificity" evidence="10">
    <location>
        <position position="228"/>
    </location>
</feature>
<dbReference type="CDD" id="cd00378">
    <property type="entry name" value="SHMT"/>
    <property type="match status" value="1"/>
</dbReference>
<evidence type="ECO:0000256" key="2">
    <source>
        <dbReference type="ARBA" id="ARBA00004496"/>
    </source>
</evidence>
<keyword evidence="7 10" id="KW-0808">Transferase</keyword>
<comment type="cofactor">
    <cofactor evidence="1 10 11">
        <name>pyridoxal 5'-phosphate</name>
        <dbReference type="ChEBI" id="CHEBI:597326"/>
    </cofactor>
</comment>
<evidence type="ECO:0000256" key="3">
    <source>
        <dbReference type="ARBA" id="ARBA00006376"/>
    </source>
</evidence>
<dbReference type="EC" id="2.1.2.1" evidence="10"/>
<evidence type="ECO:0000256" key="8">
    <source>
        <dbReference type="ARBA" id="ARBA00022898"/>
    </source>
</evidence>
<evidence type="ECO:0000256" key="1">
    <source>
        <dbReference type="ARBA" id="ARBA00001933"/>
    </source>
</evidence>
<sequence>MKTKLSLEFQDQEIFDLIEAEKKRQKKDILLIASENFVSNAVLEAQGSILTNKYAEGYPNKRYYCGCQNVDQIENLAIQRVTQLFNVRYANVQPHSGSQANMAVFQALLQPHDKILGLSLNDGGHLTHGYKLSFSGINYDTYSYNVDKITEKLDYEAIRKLALKIKPKLIITGYSAYSKKINFKKFREIANEVNAYLMADIAHIAGLVACGLHPSPINQADVVTSTTHKTLRGPRGGLILTNKEELITKINRSVFPGIQGGPLMHVIAAKAVAFKEALSPAFKDYQQQVINNAQTFASSLQAKGYHIVSDGTDNHLFLINLKKKNPTLTGAKIAEALEKINIIVNKNTIPFDQENPTLTSGIRLGTPAMTTRGFKEKEFMQIAEWIDQVINHADDQVHLQKLKTEVLTFMTSFNQSNK</sequence>
<comment type="subunit">
    <text evidence="4 10">Homodimer.</text>
</comment>
<keyword evidence="5 10" id="KW-0963">Cytoplasm</keyword>